<feature type="domain" description="Glycosyl transferase family 1" evidence="1">
    <location>
        <begin position="168"/>
        <end position="299"/>
    </location>
</feature>
<organism evidence="3 4">
    <name type="scientific">Xanthobacter autotrophicus (strain ATCC BAA-1158 / Py2)</name>
    <dbReference type="NCBI Taxonomy" id="78245"/>
    <lineage>
        <taxon>Bacteria</taxon>
        <taxon>Pseudomonadati</taxon>
        <taxon>Pseudomonadota</taxon>
        <taxon>Alphaproteobacteria</taxon>
        <taxon>Hyphomicrobiales</taxon>
        <taxon>Xanthobacteraceae</taxon>
        <taxon>Xanthobacter</taxon>
    </lineage>
</organism>
<keyword evidence="4" id="KW-1185">Reference proteome</keyword>
<evidence type="ECO:0000259" key="2">
    <source>
        <dbReference type="Pfam" id="PF13439"/>
    </source>
</evidence>
<proteinExistence type="predicted"/>
<dbReference type="EMBL" id="CP000781">
    <property type="protein sequence ID" value="ABS67952.1"/>
    <property type="molecule type" value="Genomic_DNA"/>
</dbReference>
<evidence type="ECO:0000313" key="4">
    <source>
        <dbReference type="Proteomes" id="UP000002417"/>
    </source>
</evidence>
<evidence type="ECO:0000313" key="3">
    <source>
        <dbReference type="EMBL" id="ABS67952.1"/>
    </source>
</evidence>
<protein>
    <submittedName>
        <fullName evidence="3">Glycosyl transferase group 1</fullName>
    </submittedName>
</protein>
<dbReference type="KEGG" id="xau:Xaut_2712"/>
<dbReference type="OrthoDB" id="9801573at2"/>
<feature type="domain" description="Glycosyltransferase subfamily 4-like N-terminal" evidence="2">
    <location>
        <begin position="18"/>
        <end position="126"/>
    </location>
</feature>
<dbReference type="Pfam" id="PF00534">
    <property type="entry name" value="Glycos_transf_1"/>
    <property type="match status" value="1"/>
</dbReference>
<dbReference type="GO" id="GO:0016757">
    <property type="term" value="F:glycosyltransferase activity"/>
    <property type="evidence" value="ECO:0007669"/>
    <property type="project" value="InterPro"/>
</dbReference>
<dbReference type="InterPro" id="IPR028098">
    <property type="entry name" value="Glyco_trans_4-like_N"/>
</dbReference>
<dbReference type="AlphaFoldDB" id="A7IIV9"/>
<dbReference type="Gene3D" id="3.40.50.2000">
    <property type="entry name" value="Glycogen Phosphorylase B"/>
    <property type="match status" value="2"/>
</dbReference>
<reference evidence="3 4" key="1">
    <citation type="submission" date="2007-07" db="EMBL/GenBank/DDBJ databases">
        <title>Complete sequence of chromosome of Xanthobacter autotrophicus Py2.</title>
        <authorList>
            <consortium name="US DOE Joint Genome Institute"/>
            <person name="Copeland A."/>
            <person name="Lucas S."/>
            <person name="Lapidus A."/>
            <person name="Barry K."/>
            <person name="Glavina del Rio T."/>
            <person name="Hammon N."/>
            <person name="Israni S."/>
            <person name="Dalin E."/>
            <person name="Tice H."/>
            <person name="Pitluck S."/>
            <person name="Sims D."/>
            <person name="Brettin T."/>
            <person name="Bruce D."/>
            <person name="Detter J.C."/>
            <person name="Han C."/>
            <person name="Tapia R."/>
            <person name="Brainard J."/>
            <person name="Schmutz J."/>
            <person name="Larimer F."/>
            <person name="Land M."/>
            <person name="Hauser L."/>
            <person name="Kyrpides N."/>
            <person name="Kim E."/>
            <person name="Ensigns S.A."/>
            <person name="Richardson P."/>
        </authorList>
    </citation>
    <scope>NUCLEOTIDE SEQUENCE [LARGE SCALE GENOMIC DNA]</scope>
    <source>
        <strain evidence="4">ATCC BAA-1158 / Py2</strain>
    </source>
</reference>
<keyword evidence="3" id="KW-0808">Transferase</keyword>
<dbReference type="PANTHER" id="PTHR12526:SF595">
    <property type="entry name" value="BLL5217 PROTEIN"/>
    <property type="match status" value="1"/>
</dbReference>
<dbReference type="HOGENOM" id="CLU_042257_1_0_5"/>
<dbReference type="PhylomeDB" id="A7IIV9"/>
<dbReference type="SUPFAM" id="SSF53756">
    <property type="entry name" value="UDP-Glycosyltransferase/glycogen phosphorylase"/>
    <property type="match status" value="1"/>
</dbReference>
<dbReference type="eggNOG" id="COG0438">
    <property type="taxonomic scope" value="Bacteria"/>
</dbReference>
<name>A7IIV9_XANP2</name>
<dbReference type="CDD" id="cd03802">
    <property type="entry name" value="GT4_AviGT4-like"/>
    <property type="match status" value="1"/>
</dbReference>
<gene>
    <name evidence="3" type="ordered locus">Xaut_2712</name>
</gene>
<dbReference type="InterPro" id="IPR001296">
    <property type="entry name" value="Glyco_trans_1"/>
</dbReference>
<sequence length="370" mass="41173">MRIAQVAPLIESVPPRRYGGTERIVSYLTEELVRAGHEVTLFASGDSLTSAALEAMCDTGLRLTSGPVDPVLYHLLMLEEVRKRAEDFDVIHAHVDLLHYPVLRAHRGQCLTTLHGRLDLPAAHRLYSNFADYPLISISDHQRTPMPPVNWAATIHHGLPKDLLPFNPKGGDYLAFLGRISPEKRPDRAIAIAARAGMPLKIAAKVDRADQAYWEDMIRPMVEANPNVEFIGEIDERQKATFLGNAAALLFPIDWPEPFGLVMIEAMSCGTPVIAFSRGSVPEVLEDGVTGYLVDSVEEALERVGDLSRLDRSTIRRTFERRFSAERMAKDYEAVYQRLAGTRETAPALLRSPKPELRLVGTDAVHDAIR</sequence>
<accession>A7IIV9</accession>
<evidence type="ECO:0000259" key="1">
    <source>
        <dbReference type="Pfam" id="PF00534"/>
    </source>
</evidence>
<dbReference type="STRING" id="78245.Xaut_2712"/>
<dbReference type="PANTHER" id="PTHR12526">
    <property type="entry name" value="GLYCOSYLTRANSFERASE"/>
    <property type="match status" value="1"/>
</dbReference>
<dbReference type="Pfam" id="PF13439">
    <property type="entry name" value="Glyco_transf_4"/>
    <property type="match status" value="1"/>
</dbReference>
<dbReference type="CAZy" id="GT4">
    <property type="family name" value="Glycosyltransferase Family 4"/>
</dbReference>
<dbReference type="Proteomes" id="UP000002417">
    <property type="component" value="Chromosome"/>
</dbReference>